<dbReference type="OrthoDB" id="798200at2"/>
<dbReference type="KEGG" id="mgk:FSB76_17915"/>
<organism evidence="1 2">
    <name type="scientific">Mucilaginibacter ginsenosidivorax</name>
    <dbReference type="NCBI Taxonomy" id="862126"/>
    <lineage>
        <taxon>Bacteria</taxon>
        <taxon>Pseudomonadati</taxon>
        <taxon>Bacteroidota</taxon>
        <taxon>Sphingobacteriia</taxon>
        <taxon>Sphingobacteriales</taxon>
        <taxon>Sphingobacteriaceae</taxon>
        <taxon>Mucilaginibacter</taxon>
    </lineage>
</organism>
<dbReference type="Proteomes" id="UP000321362">
    <property type="component" value="Chromosome"/>
</dbReference>
<reference evidence="1 2" key="1">
    <citation type="journal article" date="2013" name="J. Microbiol.">
        <title>Mucilaginibacter ginsenosidivorax sp. nov., with ginsenoside converting activity isolated from sediment.</title>
        <authorList>
            <person name="Kim J.K."/>
            <person name="Choi T.E."/>
            <person name="Liu Q.M."/>
            <person name="Park H.Y."/>
            <person name="Yi T.H."/>
            <person name="Yoon M.H."/>
            <person name="Kim S.C."/>
            <person name="Im W.T."/>
        </authorList>
    </citation>
    <scope>NUCLEOTIDE SEQUENCE [LARGE SCALE GENOMIC DNA]</scope>
    <source>
        <strain evidence="1 2">KHI28</strain>
    </source>
</reference>
<keyword evidence="2" id="KW-1185">Reference proteome</keyword>
<name>A0A5B8W4B0_9SPHI</name>
<evidence type="ECO:0000313" key="2">
    <source>
        <dbReference type="Proteomes" id="UP000321362"/>
    </source>
</evidence>
<sequence>MITVVGIFEDVTLADDVCEYLLGNEFDADSLDQHTHKALAGHNAHEPGAIDRIATFFNHLFDNRHEAEAHATAGRNGTIVTVHAPSARLAQEAVDALNNYGAIDVNAFDENATGTRSIMVERIVADDVRLRGM</sequence>
<gene>
    <name evidence="1" type="ORF">FSB76_17915</name>
</gene>
<dbReference type="RefSeq" id="WP_147055679.1">
    <property type="nucleotide sequence ID" value="NZ_CP042437.1"/>
</dbReference>
<proteinExistence type="predicted"/>
<evidence type="ECO:0000313" key="1">
    <source>
        <dbReference type="EMBL" id="QEC77726.1"/>
    </source>
</evidence>
<protein>
    <submittedName>
        <fullName evidence="1">Uncharacterized protein</fullName>
    </submittedName>
</protein>
<dbReference type="AlphaFoldDB" id="A0A5B8W4B0"/>
<dbReference type="EMBL" id="CP042437">
    <property type="protein sequence ID" value="QEC77726.1"/>
    <property type="molecule type" value="Genomic_DNA"/>
</dbReference>
<accession>A0A5B8W4B0</accession>